<gene>
    <name evidence="9" type="ORF">PQO05_09620</name>
</gene>
<keyword evidence="3 6" id="KW-0732">Signal</keyword>
<comment type="similarity">
    <text evidence="2">Belongs to the SusD family.</text>
</comment>
<feature type="domain" description="RagB/SusD" evidence="7">
    <location>
        <begin position="349"/>
        <end position="530"/>
    </location>
</feature>
<feature type="chain" id="PRO_5047194898" evidence="6">
    <location>
        <begin position="23"/>
        <end position="530"/>
    </location>
</feature>
<sequence length="530" mass="58738">MKRYKILIIQAVVMVLVTTSCTKDLNTKPIDPLVSTSTTVFDDPASYKQFLAKLYGSLALTGQKGQAGLPEIQASDEGTTAFLREYWAAQEVTTDECINAWGDGGLVEYHGGIWSDNNLYVKLMYERLFINIAYCNEYIRDVQAKLGSLQSPLKDDVTHYLAEARFLRAYYYYIAMDLFGNPPFATEADLPGTFTPKQIARADLFKYVESELVAIQGDLYDPGANEYARADKAADWALLSRLYLNAQVYTGTQRNSDCITYCNKIISANKYALHSSYPNLFLADNNGYRDEIIMPIAEDGVNTQSYGDMTFVIHAAVGGSEDATNMFGIASGGWAGNRMTTTFVNKFADPSGNTDKRAIFYTAGQTLNITNPTIFTQGYLCAKFKNVTSAGVPGSNGTFVDTDFPLFRFSEIYLNYAEAVLRGGSGGDAGTALSYINKIRERAYGNTTGDINASQLTLNFLIDERGRELYWEALRRTDLIRFGLFTGGSYLWDFKGNTQNGTATDAHLNIFPIPASDRQINTNLKQNPGY</sequence>
<dbReference type="Gene3D" id="1.25.40.10">
    <property type="entry name" value="Tetratricopeptide repeat domain"/>
    <property type="match status" value="1"/>
</dbReference>
<evidence type="ECO:0000256" key="5">
    <source>
        <dbReference type="ARBA" id="ARBA00023237"/>
    </source>
</evidence>
<dbReference type="Gene3D" id="1.10.3780.10">
    <property type="entry name" value="SusD-like"/>
    <property type="match status" value="1"/>
</dbReference>
<evidence type="ECO:0000256" key="1">
    <source>
        <dbReference type="ARBA" id="ARBA00004442"/>
    </source>
</evidence>
<name>A0ABY7TCU9_9SPHI</name>
<dbReference type="InterPro" id="IPR033985">
    <property type="entry name" value="SusD-like_N"/>
</dbReference>
<organism evidence="9 10">
    <name type="scientific">Mucilaginibacter jinjuensis</name>
    <dbReference type="NCBI Taxonomy" id="1176721"/>
    <lineage>
        <taxon>Bacteria</taxon>
        <taxon>Pseudomonadati</taxon>
        <taxon>Bacteroidota</taxon>
        <taxon>Sphingobacteriia</taxon>
        <taxon>Sphingobacteriales</taxon>
        <taxon>Sphingobacteriaceae</taxon>
        <taxon>Mucilaginibacter</taxon>
    </lineage>
</organism>
<keyword evidence="4" id="KW-0472">Membrane</keyword>
<keyword evidence="5" id="KW-0998">Cell outer membrane</keyword>
<keyword evidence="10" id="KW-1185">Reference proteome</keyword>
<evidence type="ECO:0000313" key="9">
    <source>
        <dbReference type="EMBL" id="WCT14192.1"/>
    </source>
</evidence>
<dbReference type="PROSITE" id="PS51257">
    <property type="entry name" value="PROKAR_LIPOPROTEIN"/>
    <property type="match status" value="1"/>
</dbReference>
<dbReference type="Proteomes" id="UP001216139">
    <property type="component" value="Chromosome"/>
</dbReference>
<evidence type="ECO:0000256" key="2">
    <source>
        <dbReference type="ARBA" id="ARBA00006275"/>
    </source>
</evidence>
<dbReference type="InterPro" id="IPR012944">
    <property type="entry name" value="SusD_RagB_dom"/>
</dbReference>
<dbReference type="SUPFAM" id="SSF48452">
    <property type="entry name" value="TPR-like"/>
    <property type="match status" value="1"/>
</dbReference>
<evidence type="ECO:0000259" key="7">
    <source>
        <dbReference type="Pfam" id="PF07980"/>
    </source>
</evidence>
<protein>
    <submittedName>
        <fullName evidence="9">RagB/SusD family nutrient uptake outer membrane protein</fullName>
    </submittedName>
</protein>
<dbReference type="Pfam" id="PF07980">
    <property type="entry name" value="SusD_RagB"/>
    <property type="match status" value="1"/>
</dbReference>
<dbReference type="RefSeq" id="WP_273632520.1">
    <property type="nucleotide sequence ID" value="NZ_CP117167.1"/>
</dbReference>
<dbReference type="Pfam" id="PF14322">
    <property type="entry name" value="SusD-like_3"/>
    <property type="match status" value="1"/>
</dbReference>
<evidence type="ECO:0000259" key="8">
    <source>
        <dbReference type="Pfam" id="PF14322"/>
    </source>
</evidence>
<feature type="domain" description="SusD-like N-terminal" evidence="8">
    <location>
        <begin position="48"/>
        <end position="244"/>
    </location>
</feature>
<reference evidence="9 10" key="1">
    <citation type="submission" date="2023-02" db="EMBL/GenBank/DDBJ databases">
        <title>Genome sequence of Mucilaginibacter jinjuensis strain KACC 16571.</title>
        <authorList>
            <person name="Kim S."/>
            <person name="Heo J."/>
            <person name="Kwon S.-W."/>
        </authorList>
    </citation>
    <scope>NUCLEOTIDE SEQUENCE [LARGE SCALE GENOMIC DNA]</scope>
    <source>
        <strain evidence="9 10">KACC 16571</strain>
    </source>
</reference>
<evidence type="ECO:0000256" key="4">
    <source>
        <dbReference type="ARBA" id="ARBA00023136"/>
    </source>
</evidence>
<evidence type="ECO:0000313" key="10">
    <source>
        <dbReference type="Proteomes" id="UP001216139"/>
    </source>
</evidence>
<feature type="signal peptide" evidence="6">
    <location>
        <begin position="1"/>
        <end position="22"/>
    </location>
</feature>
<dbReference type="CDD" id="cd08977">
    <property type="entry name" value="SusD"/>
    <property type="match status" value="1"/>
</dbReference>
<evidence type="ECO:0000256" key="6">
    <source>
        <dbReference type="SAM" id="SignalP"/>
    </source>
</evidence>
<accession>A0ABY7TCU9</accession>
<evidence type="ECO:0000256" key="3">
    <source>
        <dbReference type="ARBA" id="ARBA00022729"/>
    </source>
</evidence>
<comment type="subcellular location">
    <subcellularLocation>
        <location evidence="1">Cell outer membrane</location>
    </subcellularLocation>
</comment>
<dbReference type="EMBL" id="CP117167">
    <property type="protein sequence ID" value="WCT14192.1"/>
    <property type="molecule type" value="Genomic_DNA"/>
</dbReference>
<dbReference type="Gene3D" id="1.25.40.390">
    <property type="match status" value="1"/>
</dbReference>
<dbReference type="InterPro" id="IPR011990">
    <property type="entry name" value="TPR-like_helical_dom_sf"/>
</dbReference>
<proteinExistence type="inferred from homology"/>